<gene>
    <name evidence="4" type="ORF">BT63DRAFT_370661</name>
</gene>
<sequence length="500" mass="55479">MIHRNGSASKACHNCRQNRRKCDRSVPTCNKCHSTRQECLGYGKLLQWTNSVATRGKMMGKNFSAAGTSQSIGGPGFIKISKQSQAFLSSTLRSSWCLQPSDPPFSDLSKTSRFYLSYYDSQVCKDLVLQDVHEHNPFRDLLSLTGDYLVLREIIIANSALHFANVTKKGTLKCNIGSASPSEAYKDALVAKQQALRLLSDALSSGDFRNSAIILASMMLFIKFELLDSGRNGWRFHTEGARQLMVYLRDNGKPDLPALYNLKHILISNCTIYDILGTTLTASALTRSSDIALLNIASKDIDEDMANGCLSCPPLLLQVIRDVSRFSQSTSESNMIENNAIQLLSVVDAFNPYAWASSLQKISTSFDLDKRAHIGCAYKEAVKIYIIRATSAANSPAIHSDSLEDLVSEIILHLTPVPPEDSFFKATCWPSFMAGAETNDPAQRKWVLSRLETGLNTLPWGFLSSAVDLLPLVWDYKSQYEPGPDWLIHLKLSDNDWLIA</sequence>
<evidence type="ECO:0000313" key="5">
    <source>
        <dbReference type="Proteomes" id="UP000799302"/>
    </source>
</evidence>
<dbReference type="Pfam" id="PF11951">
    <property type="entry name" value="Fungal_trans_2"/>
    <property type="match status" value="1"/>
</dbReference>
<evidence type="ECO:0000256" key="2">
    <source>
        <dbReference type="ARBA" id="ARBA00023242"/>
    </source>
</evidence>
<protein>
    <recommendedName>
        <fullName evidence="3">Zn(2)-C6 fungal-type domain-containing protein</fullName>
    </recommendedName>
</protein>
<dbReference type="InterPro" id="IPR001138">
    <property type="entry name" value="Zn2Cys6_DnaBD"/>
</dbReference>
<reference evidence="4" key="1">
    <citation type="journal article" date="2020" name="Stud. Mycol.">
        <title>101 Dothideomycetes genomes: a test case for predicting lifestyles and emergence of pathogens.</title>
        <authorList>
            <person name="Haridas S."/>
            <person name="Albert R."/>
            <person name="Binder M."/>
            <person name="Bloem J."/>
            <person name="Labutti K."/>
            <person name="Salamov A."/>
            <person name="Andreopoulos B."/>
            <person name="Baker S."/>
            <person name="Barry K."/>
            <person name="Bills G."/>
            <person name="Bluhm B."/>
            <person name="Cannon C."/>
            <person name="Castanera R."/>
            <person name="Culley D."/>
            <person name="Daum C."/>
            <person name="Ezra D."/>
            <person name="Gonzalez J."/>
            <person name="Henrissat B."/>
            <person name="Kuo A."/>
            <person name="Liang C."/>
            <person name="Lipzen A."/>
            <person name="Lutzoni F."/>
            <person name="Magnuson J."/>
            <person name="Mondo S."/>
            <person name="Nolan M."/>
            <person name="Ohm R."/>
            <person name="Pangilinan J."/>
            <person name="Park H.-J."/>
            <person name="Ramirez L."/>
            <person name="Alfaro M."/>
            <person name="Sun H."/>
            <person name="Tritt A."/>
            <person name="Yoshinaga Y."/>
            <person name="Zwiers L.-H."/>
            <person name="Turgeon B."/>
            <person name="Goodwin S."/>
            <person name="Spatafora J."/>
            <person name="Crous P."/>
            <person name="Grigoriev I."/>
        </authorList>
    </citation>
    <scope>NUCLEOTIDE SEQUENCE</scope>
    <source>
        <strain evidence="4">CBS 115976</strain>
    </source>
</reference>
<dbReference type="InterPro" id="IPR036864">
    <property type="entry name" value="Zn2-C6_fun-type_DNA-bd_sf"/>
</dbReference>
<dbReference type="Pfam" id="PF00172">
    <property type="entry name" value="Zn_clus"/>
    <property type="match status" value="1"/>
</dbReference>
<dbReference type="GO" id="GO:0045944">
    <property type="term" value="P:positive regulation of transcription by RNA polymerase II"/>
    <property type="evidence" value="ECO:0007669"/>
    <property type="project" value="TreeGrafter"/>
</dbReference>
<proteinExistence type="predicted"/>
<dbReference type="OrthoDB" id="5380854at2759"/>
<keyword evidence="2" id="KW-0539">Nucleus</keyword>
<organism evidence="4 5">
    <name type="scientific">Microthyrium microscopicum</name>
    <dbReference type="NCBI Taxonomy" id="703497"/>
    <lineage>
        <taxon>Eukaryota</taxon>
        <taxon>Fungi</taxon>
        <taxon>Dikarya</taxon>
        <taxon>Ascomycota</taxon>
        <taxon>Pezizomycotina</taxon>
        <taxon>Dothideomycetes</taxon>
        <taxon>Dothideomycetes incertae sedis</taxon>
        <taxon>Microthyriales</taxon>
        <taxon>Microthyriaceae</taxon>
        <taxon>Microthyrium</taxon>
    </lineage>
</organism>
<dbReference type="AlphaFoldDB" id="A0A6A6UGN6"/>
<dbReference type="EMBL" id="MU004233">
    <property type="protein sequence ID" value="KAF2670836.1"/>
    <property type="molecule type" value="Genomic_DNA"/>
</dbReference>
<dbReference type="InterPro" id="IPR021858">
    <property type="entry name" value="Fun_TF"/>
</dbReference>
<comment type="subcellular location">
    <subcellularLocation>
        <location evidence="1">Nucleus</location>
    </subcellularLocation>
</comment>
<dbReference type="GO" id="GO:0008270">
    <property type="term" value="F:zinc ion binding"/>
    <property type="evidence" value="ECO:0007669"/>
    <property type="project" value="InterPro"/>
</dbReference>
<feature type="domain" description="Zn(2)-C6 fungal-type" evidence="3">
    <location>
        <begin position="11"/>
        <end position="39"/>
    </location>
</feature>
<evidence type="ECO:0000259" key="3">
    <source>
        <dbReference type="PROSITE" id="PS50048"/>
    </source>
</evidence>
<dbReference type="Gene3D" id="4.10.240.10">
    <property type="entry name" value="Zn(2)-C6 fungal-type DNA-binding domain"/>
    <property type="match status" value="1"/>
</dbReference>
<dbReference type="GO" id="GO:0005634">
    <property type="term" value="C:nucleus"/>
    <property type="evidence" value="ECO:0007669"/>
    <property type="project" value="UniProtKB-SubCell"/>
</dbReference>
<dbReference type="PANTHER" id="PTHR37534:SF51">
    <property type="entry name" value="ACRIFLAVINE SENSITIVITY CONTROL PROTEIN ACR-2"/>
    <property type="match status" value="1"/>
</dbReference>
<dbReference type="GO" id="GO:0000976">
    <property type="term" value="F:transcription cis-regulatory region binding"/>
    <property type="evidence" value="ECO:0007669"/>
    <property type="project" value="TreeGrafter"/>
</dbReference>
<dbReference type="Proteomes" id="UP000799302">
    <property type="component" value="Unassembled WGS sequence"/>
</dbReference>
<dbReference type="SMART" id="SM00066">
    <property type="entry name" value="GAL4"/>
    <property type="match status" value="1"/>
</dbReference>
<dbReference type="CDD" id="cd00067">
    <property type="entry name" value="GAL4"/>
    <property type="match status" value="1"/>
</dbReference>
<name>A0A6A6UGN6_9PEZI</name>
<dbReference type="PANTHER" id="PTHR37534">
    <property type="entry name" value="TRANSCRIPTIONAL ACTIVATOR PROTEIN UGA3"/>
    <property type="match status" value="1"/>
</dbReference>
<dbReference type="GO" id="GO:0000981">
    <property type="term" value="F:DNA-binding transcription factor activity, RNA polymerase II-specific"/>
    <property type="evidence" value="ECO:0007669"/>
    <property type="project" value="InterPro"/>
</dbReference>
<keyword evidence="5" id="KW-1185">Reference proteome</keyword>
<accession>A0A6A6UGN6</accession>
<evidence type="ECO:0000256" key="1">
    <source>
        <dbReference type="ARBA" id="ARBA00004123"/>
    </source>
</evidence>
<dbReference type="PROSITE" id="PS00463">
    <property type="entry name" value="ZN2_CY6_FUNGAL_1"/>
    <property type="match status" value="1"/>
</dbReference>
<dbReference type="PROSITE" id="PS50048">
    <property type="entry name" value="ZN2_CY6_FUNGAL_2"/>
    <property type="match status" value="1"/>
</dbReference>
<evidence type="ECO:0000313" key="4">
    <source>
        <dbReference type="EMBL" id="KAF2670836.1"/>
    </source>
</evidence>
<dbReference type="SUPFAM" id="SSF57701">
    <property type="entry name" value="Zn2/Cys6 DNA-binding domain"/>
    <property type="match status" value="1"/>
</dbReference>